<proteinExistence type="predicted"/>
<dbReference type="AlphaFoldDB" id="A0A9N9NL23"/>
<reference evidence="1" key="1">
    <citation type="submission" date="2021-06" db="EMBL/GenBank/DDBJ databases">
        <authorList>
            <person name="Kallberg Y."/>
            <person name="Tangrot J."/>
            <person name="Rosling A."/>
        </authorList>
    </citation>
    <scope>NUCLEOTIDE SEQUENCE</scope>
    <source>
        <strain evidence="1">IN212</strain>
    </source>
</reference>
<evidence type="ECO:0000313" key="2">
    <source>
        <dbReference type="Proteomes" id="UP000789396"/>
    </source>
</evidence>
<accession>A0A9N9NL23</accession>
<protein>
    <submittedName>
        <fullName evidence="1">3741_t:CDS:1</fullName>
    </submittedName>
</protein>
<dbReference type="EMBL" id="CAJVPZ010031410">
    <property type="protein sequence ID" value="CAG8739262.1"/>
    <property type="molecule type" value="Genomic_DNA"/>
</dbReference>
<sequence length="245" mass="28375">KEYELVLELASVMSGVFSDESQRADAFRCWLELFFDNEIGIRPEESNEAHQSSRIGERRTDGILLLNLEVKPEPGTNGDCYIQNDAYYKEFVIKSRPNISISGAVCAPFIVCDRLTDIYPLDIITYDNAKADDVARVFLALKNSIHLLKDYYNSVYESREIPCKTSPWFPRINNIDLEEGTATIKYKEKHSIYRNLWVVEIQTENTQEKDLRDENIMAKYKNGEIDIKFVDFDWAGREGEAKYPE</sequence>
<evidence type="ECO:0000313" key="1">
    <source>
        <dbReference type="EMBL" id="CAG8739262.1"/>
    </source>
</evidence>
<name>A0A9N9NL23_9GLOM</name>
<organism evidence="1 2">
    <name type="scientific">Racocetra fulgida</name>
    <dbReference type="NCBI Taxonomy" id="60492"/>
    <lineage>
        <taxon>Eukaryota</taxon>
        <taxon>Fungi</taxon>
        <taxon>Fungi incertae sedis</taxon>
        <taxon>Mucoromycota</taxon>
        <taxon>Glomeromycotina</taxon>
        <taxon>Glomeromycetes</taxon>
        <taxon>Diversisporales</taxon>
        <taxon>Gigasporaceae</taxon>
        <taxon>Racocetra</taxon>
    </lineage>
</organism>
<feature type="non-terminal residue" evidence="1">
    <location>
        <position position="1"/>
    </location>
</feature>
<gene>
    <name evidence="1" type="ORF">RFULGI_LOCUS12727</name>
</gene>
<keyword evidence="2" id="KW-1185">Reference proteome</keyword>
<comment type="caution">
    <text evidence="1">The sequence shown here is derived from an EMBL/GenBank/DDBJ whole genome shotgun (WGS) entry which is preliminary data.</text>
</comment>
<feature type="non-terminal residue" evidence="1">
    <location>
        <position position="245"/>
    </location>
</feature>
<dbReference type="Proteomes" id="UP000789396">
    <property type="component" value="Unassembled WGS sequence"/>
</dbReference>
<dbReference type="OrthoDB" id="2339265at2759"/>